<protein>
    <submittedName>
        <fullName evidence="3">Antigen 5 family member</fullName>
    </submittedName>
</protein>
<dbReference type="InterPro" id="IPR001283">
    <property type="entry name" value="CRISP-related"/>
</dbReference>
<dbReference type="PANTHER" id="PTHR10334">
    <property type="entry name" value="CYSTEINE-RICH SECRETORY PROTEIN-RELATED"/>
    <property type="match status" value="1"/>
</dbReference>
<accession>A0A224YCD2</accession>
<dbReference type="Pfam" id="PF00188">
    <property type="entry name" value="CAP"/>
    <property type="match status" value="1"/>
</dbReference>
<dbReference type="PROSITE" id="PS01009">
    <property type="entry name" value="CRISP_1"/>
    <property type="match status" value="1"/>
</dbReference>
<dbReference type="InterPro" id="IPR014044">
    <property type="entry name" value="CAP_dom"/>
</dbReference>
<feature type="signal peptide" evidence="1">
    <location>
        <begin position="1"/>
        <end position="35"/>
    </location>
</feature>
<sequence>MTVVRLQLARYLFPLLPSLLLPLVLVLPAVPKGEAAPIVTSNCSETFLRYNQNHTMCREEPACEIQVAGIDDNVKQLILKLHNHYRSLIAGGNETHMPPAANMLEMEWDDDLARVAQAHANLCQFEHDCPSCRSLQKFTDVGQNLCLDRTTRDNPQPDWESCVRRWYDEVSLFSNASRTPFQFDLPTGHFTQMVWATTWKIGCGYTRYPSTEPPFTYDLLYTCDYGPGGNIVGGEMYEEGDACSNCPEGTCCGSSCEEQNIDTRFKGLCKPTTPEGPKSSVSKKGLIWACLFNNETSESCETVSDPPNAFNTKPLFGAGYLETVVEGGNRVELTFKRLIKSQQSPFCINIEYAKGPSMAGDKADGSLRLLLTSPVLNLFQIDAELGGDYTGYQMYSFSLDFRIPVQVGFSYSVPANSSAQYFSLYKLIVNQGACSQGF</sequence>
<evidence type="ECO:0000313" key="3">
    <source>
        <dbReference type="EMBL" id="MAA11440.1"/>
    </source>
</evidence>
<dbReference type="SMART" id="SM00198">
    <property type="entry name" value="SCP"/>
    <property type="match status" value="1"/>
</dbReference>
<feature type="chain" id="PRO_5013121454" evidence="1">
    <location>
        <begin position="36"/>
        <end position="438"/>
    </location>
</feature>
<dbReference type="CDD" id="cd05380">
    <property type="entry name" value="CAP_euk"/>
    <property type="match status" value="1"/>
</dbReference>
<dbReference type="Gene3D" id="3.40.33.10">
    <property type="entry name" value="CAP"/>
    <property type="match status" value="1"/>
</dbReference>
<dbReference type="AlphaFoldDB" id="A0A224YCD2"/>
<keyword evidence="1" id="KW-0732">Signal</keyword>
<dbReference type="PRINTS" id="PR00838">
    <property type="entry name" value="V5ALLERGEN"/>
</dbReference>
<organism evidence="3">
    <name type="scientific">Rhipicephalus zambeziensis</name>
    <dbReference type="NCBI Taxonomy" id="60191"/>
    <lineage>
        <taxon>Eukaryota</taxon>
        <taxon>Metazoa</taxon>
        <taxon>Ecdysozoa</taxon>
        <taxon>Arthropoda</taxon>
        <taxon>Chelicerata</taxon>
        <taxon>Arachnida</taxon>
        <taxon>Acari</taxon>
        <taxon>Parasitiformes</taxon>
        <taxon>Ixodida</taxon>
        <taxon>Ixodoidea</taxon>
        <taxon>Ixodidae</taxon>
        <taxon>Rhipicephalinae</taxon>
        <taxon>Rhipicephalus</taxon>
        <taxon>Rhipicephalus</taxon>
    </lineage>
</organism>
<dbReference type="PRINTS" id="PR00837">
    <property type="entry name" value="V5TPXLIKE"/>
</dbReference>
<dbReference type="InterPro" id="IPR002413">
    <property type="entry name" value="V5_allergen-like"/>
</dbReference>
<dbReference type="InterPro" id="IPR018244">
    <property type="entry name" value="Allrgn_V5/Tpx1_CS"/>
</dbReference>
<dbReference type="GO" id="GO:0005576">
    <property type="term" value="C:extracellular region"/>
    <property type="evidence" value="ECO:0007669"/>
    <property type="project" value="InterPro"/>
</dbReference>
<dbReference type="InterPro" id="IPR035940">
    <property type="entry name" value="CAP_sf"/>
</dbReference>
<evidence type="ECO:0000259" key="2">
    <source>
        <dbReference type="SMART" id="SM00198"/>
    </source>
</evidence>
<dbReference type="SUPFAM" id="SSF55797">
    <property type="entry name" value="PR-1-like"/>
    <property type="match status" value="1"/>
</dbReference>
<name>A0A224YCD2_9ACAR</name>
<evidence type="ECO:0000256" key="1">
    <source>
        <dbReference type="SAM" id="SignalP"/>
    </source>
</evidence>
<dbReference type="EMBL" id="GFPF01000294">
    <property type="protein sequence ID" value="MAA11440.1"/>
    <property type="molecule type" value="Transcribed_RNA"/>
</dbReference>
<feature type="domain" description="SCP" evidence="2">
    <location>
        <begin position="73"/>
        <end position="233"/>
    </location>
</feature>
<proteinExistence type="predicted"/>
<reference evidence="3" key="1">
    <citation type="journal article" date="2017" name="Parasit. Vectors">
        <title>Sialotranscriptomics of Rhipicephalus zambeziensis reveals intricate expression profiles of secretory proteins and suggests tight temporal transcriptional regulation during blood-feeding.</title>
        <authorList>
            <person name="de Castro M.H."/>
            <person name="de Klerk D."/>
            <person name="Pienaar R."/>
            <person name="Rees D.J.G."/>
            <person name="Mans B.J."/>
        </authorList>
    </citation>
    <scope>NUCLEOTIDE SEQUENCE</scope>
    <source>
        <tissue evidence="3">Salivary glands</tissue>
    </source>
</reference>